<keyword evidence="5" id="KW-0325">Glycoprotein</keyword>
<evidence type="ECO:0000256" key="6">
    <source>
        <dbReference type="SAM" id="MobiDB-lite"/>
    </source>
</evidence>
<dbReference type="GO" id="GO:0006508">
    <property type="term" value="P:proteolysis"/>
    <property type="evidence" value="ECO:0007669"/>
    <property type="project" value="UniProtKB-KW"/>
</dbReference>
<dbReference type="Proteomes" id="UP000298138">
    <property type="component" value="Unassembled WGS sequence"/>
</dbReference>
<dbReference type="InParanoid" id="A0A4S2N3Q8"/>
<dbReference type="EMBL" id="ML220113">
    <property type="protein sequence ID" value="TGZ83574.1"/>
    <property type="molecule type" value="Genomic_DNA"/>
</dbReference>
<keyword evidence="9" id="KW-1185">Reference proteome</keyword>
<keyword evidence="7" id="KW-0732">Signal</keyword>
<dbReference type="GO" id="GO:0000324">
    <property type="term" value="C:fungal-type vacuole"/>
    <property type="evidence" value="ECO:0007669"/>
    <property type="project" value="TreeGrafter"/>
</dbReference>
<evidence type="ECO:0000256" key="1">
    <source>
        <dbReference type="ARBA" id="ARBA00009431"/>
    </source>
</evidence>
<dbReference type="InterPro" id="IPR001563">
    <property type="entry name" value="Peptidase_S10"/>
</dbReference>
<keyword evidence="2" id="KW-0121">Carboxypeptidase</keyword>
<comment type="similarity">
    <text evidence="1">Belongs to the peptidase S10 family.</text>
</comment>
<proteinExistence type="inferred from homology"/>
<accession>A0A4S2N3Q8</accession>
<keyword evidence="3" id="KW-0645">Protease</keyword>
<evidence type="ECO:0000256" key="5">
    <source>
        <dbReference type="ARBA" id="ARBA00023180"/>
    </source>
</evidence>
<reference evidence="8 9" key="1">
    <citation type="submission" date="2019-04" db="EMBL/GenBank/DDBJ databases">
        <title>Comparative genomics and transcriptomics to analyze fruiting body development in filamentous ascomycetes.</title>
        <authorList>
            <consortium name="DOE Joint Genome Institute"/>
            <person name="Lutkenhaus R."/>
            <person name="Traeger S."/>
            <person name="Breuer J."/>
            <person name="Kuo A."/>
            <person name="Lipzen A."/>
            <person name="Pangilinan J."/>
            <person name="Dilworth D."/>
            <person name="Sandor L."/>
            <person name="Poggeler S."/>
            <person name="Barry K."/>
            <person name="Grigoriev I.V."/>
            <person name="Nowrousian M."/>
        </authorList>
    </citation>
    <scope>NUCLEOTIDE SEQUENCE [LARGE SCALE GENOMIC DNA]</scope>
    <source>
        <strain evidence="8 9">CBS 389.68</strain>
    </source>
</reference>
<evidence type="ECO:0000256" key="2">
    <source>
        <dbReference type="ARBA" id="ARBA00022645"/>
    </source>
</evidence>
<dbReference type="SUPFAM" id="SSF53474">
    <property type="entry name" value="alpha/beta-Hydrolases"/>
    <property type="match status" value="1"/>
</dbReference>
<dbReference type="AlphaFoldDB" id="A0A4S2N3Q8"/>
<evidence type="ECO:0000256" key="4">
    <source>
        <dbReference type="ARBA" id="ARBA00022801"/>
    </source>
</evidence>
<dbReference type="PANTHER" id="PTHR11802:SF404">
    <property type="entry name" value="CARBOXYPEPTIDASE"/>
    <property type="match status" value="1"/>
</dbReference>
<dbReference type="GO" id="GO:0004185">
    <property type="term" value="F:serine-type carboxypeptidase activity"/>
    <property type="evidence" value="ECO:0007669"/>
    <property type="project" value="InterPro"/>
</dbReference>
<feature type="region of interest" description="Disordered" evidence="6">
    <location>
        <begin position="636"/>
        <end position="674"/>
    </location>
</feature>
<dbReference type="OrthoDB" id="443318at2759"/>
<evidence type="ECO:0000256" key="3">
    <source>
        <dbReference type="ARBA" id="ARBA00022670"/>
    </source>
</evidence>
<evidence type="ECO:0000256" key="7">
    <source>
        <dbReference type="SAM" id="SignalP"/>
    </source>
</evidence>
<dbReference type="PANTHER" id="PTHR11802">
    <property type="entry name" value="SERINE PROTEASE FAMILY S10 SERINE CARBOXYPEPTIDASE"/>
    <property type="match status" value="1"/>
</dbReference>
<gene>
    <name evidence="8" type="ORF">EX30DRAFT_302255</name>
</gene>
<feature type="chain" id="PRO_5020950532" evidence="7">
    <location>
        <begin position="22"/>
        <end position="694"/>
    </location>
</feature>
<dbReference type="STRING" id="341454.A0A4S2N3Q8"/>
<name>A0A4S2N3Q8_9PEZI</name>
<evidence type="ECO:0000313" key="9">
    <source>
        <dbReference type="Proteomes" id="UP000298138"/>
    </source>
</evidence>
<keyword evidence="4 8" id="KW-0378">Hydrolase</keyword>
<dbReference type="InterPro" id="IPR029058">
    <property type="entry name" value="AB_hydrolase_fold"/>
</dbReference>
<dbReference type="Pfam" id="PF00450">
    <property type="entry name" value="Peptidase_S10"/>
    <property type="match status" value="1"/>
</dbReference>
<evidence type="ECO:0000313" key="8">
    <source>
        <dbReference type="EMBL" id="TGZ83574.1"/>
    </source>
</evidence>
<sequence length="694" mass="77420">MRFFSLVTSTLPVLLAGTASSQFVNTPPIGMTTIQTPGYRDWFVRFKQPPPEICRTRNPKQKQYTGHITIRENSSGDPNQDYPVNNFFWFIEAEEDPDNAPLTIWLSGGPGISSLMGLMTEVGPCEAKPFGDNHIETEAREFSWDGKSNMIFIDQPNQVGYSFDLIRNGSTSFADPNNIYTTEELALPWDQQPLVSELTSTDGSPDAFMKLIRTTVVVNGTFATGSNMTIPRTTQMAARAMWSFLQTWLINFPQYNPGTDGINLFTEAYGGKYGPTFFKYFEEQNERRARGELKSDIVELHLSSLGILNGCIDTLIEMPMYPEYALNNPYGIESYNSTVAKAALNRYYDKGGCRDMLLDCRETQKKLDPENFGLNEEVNTKCRTASLFCFENLRNPFIVADSRSFYDITQPMIDAFPPRYYDEYLNNATVQESVGAPLNHTDGYYALLQAFEHVGDSVRGGQLEEIEYLLDRGVRVALIYGDRGYMCTWKGGEQVSLAIDHSHKDAFAKAGYQDIKVNRGYVGGHVRQAGNLTFARVYQAGHHLPAYQPETAFRIFERVITGKSVATGEDIDPATYATTGPSNSTTILKAPPMREPTCYLRNIATCTYEEWLAIGSHQGTLNNGVWTPSNSTFTLGIYQPGGDKDDEDKDKKDEGKQQGGGEFEGDQEPQSGAGIARPSLSILLFGVLCLMFTA</sequence>
<organism evidence="8 9">
    <name type="scientific">Ascodesmis nigricans</name>
    <dbReference type="NCBI Taxonomy" id="341454"/>
    <lineage>
        <taxon>Eukaryota</taxon>
        <taxon>Fungi</taxon>
        <taxon>Dikarya</taxon>
        <taxon>Ascomycota</taxon>
        <taxon>Pezizomycotina</taxon>
        <taxon>Pezizomycetes</taxon>
        <taxon>Pezizales</taxon>
        <taxon>Ascodesmidaceae</taxon>
        <taxon>Ascodesmis</taxon>
    </lineage>
</organism>
<feature type="signal peptide" evidence="7">
    <location>
        <begin position="1"/>
        <end position="21"/>
    </location>
</feature>
<dbReference type="Gene3D" id="3.40.50.1820">
    <property type="entry name" value="alpha/beta hydrolase"/>
    <property type="match status" value="1"/>
</dbReference>
<dbReference type="PRINTS" id="PR00724">
    <property type="entry name" value="CRBOXYPTASEC"/>
</dbReference>
<protein>
    <submittedName>
        <fullName evidence="8">Alpha/beta-hydrolase</fullName>
    </submittedName>
</protein>